<gene>
    <name evidence="2" type="ORF">CLO192961_LOCUS218288</name>
</gene>
<reference evidence="2 3" key="1">
    <citation type="submission" date="2019-06" db="EMBL/GenBank/DDBJ databases">
        <authorList>
            <person name="Broberg M."/>
        </authorList>
    </citation>
    <scope>NUCLEOTIDE SEQUENCE [LARGE SCALE GENOMIC DNA]</scope>
</reference>
<dbReference type="Pfam" id="PF06985">
    <property type="entry name" value="HET"/>
    <property type="match status" value="1"/>
</dbReference>
<comment type="caution">
    <text evidence="2">The sequence shown here is derived from an EMBL/GenBank/DDBJ whole genome shotgun (WGS) entry which is preliminary data.</text>
</comment>
<evidence type="ECO:0000313" key="3">
    <source>
        <dbReference type="Proteomes" id="UP000766486"/>
    </source>
</evidence>
<protein>
    <recommendedName>
        <fullName evidence="1">Heterokaryon incompatibility domain-containing protein</fullName>
    </recommendedName>
</protein>
<sequence length="609" mass="69719">MQTYKHHPLDDARSQIRLLKLHPGTGKLSGELFTIGLEGSAHPQYEPISYCWGSQKHQQIILLDGLTFFIGRNLYKALKRLRYANSARVLWCDVICIDQGNIVEKSVQIPLMRHIYQKGTGTLVWLGDHDRRTKEIFQMFETLERCYMDDADAQIPSFQWRTMNQDRLQIARWGRPLASIVEFVNDIRGEKALTSLQSKDWMHRVWVIQEAAVSENITVVCGKYSVDWETIFRAHTVSDAGWDTNFTNIIFHKLAFRDADYESFASLVADAMSARATDERDYIYGILGLLDPNSAILEQVEPDYSLNPREIFHKATKITLENTDDANIILLGRKDLSNEIPSWSWYPYPEDDTRNQGWDLWPKEEFRATMGSASKLAFLENDTVLRLAGYSFGTVARAGPAIPPEDDAFSFKKLYYIYKSVLTYFQSRSIAGADVGRPYVNTKMTTTEAFYRSMLMPEIQEDVRDDAELHEKLEMVKDLDELVCKRYSFLAKKPGALSGPAAALYVWPRFLELALRSVLGDSQTKCMDVMRFHAHFCGFRAVSTLEGYVGFSRGSIDPGDKIFLLRGVRTPVVLRRGEANWRIISEIYIPGAMLGELWDESKCNDVMIE</sequence>
<dbReference type="InterPro" id="IPR052895">
    <property type="entry name" value="HetReg/Transcr_Mod"/>
</dbReference>
<name>A0ABY6U9K2_BIOOC</name>
<dbReference type="Proteomes" id="UP000766486">
    <property type="component" value="Unassembled WGS sequence"/>
</dbReference>
<evidence type="ECO:0000313" key="2">
    <source>
        <dbReference type="EMBL" id="VUC27798.1"/>
    </source>
</evidence>
<dbReference type="PANTHER" id="PTHR24148">
    <property type="entry name" value="ANKYRIN REPEAT DOMAIN-CONTAINING PROTEIN 39 HOMOLOG-RELATED"/>
    <property type="match status" value="1"/>
</dbReference>
<dbReference type="Pfam" id="PF26639">
    <property type="entry name" value="Het-6_barrel"/>
    <property type="match status" value="1"/>
</dbReference>
<dbReference type="EMBL" id="CABFNS010000774">
    <property type="protein sequence ID" value="VUC27798.1"/>
    <property type="molecule type" value="Genomic_DNA"/>
</dbReference>
<dbReference type="InterPro" id="IPR010730">
    <property type="entry name" value="HET"/>
</dbReference>
<dbReference type="PANTHER" id="PTHR24148:SF64">
    <property type="entry name" value="HETEROKARYON INCOMPATIBILITY DOMAIN-CONTAINING PROTEIN"/>
    <property type="match status" value="1"/>
</dbReference>
<organism evidence="2 3">
    <name type="scientific">Bionectria ochroleuca</name>
    <name type="common">Gliocladium roseum</name>
    <dbReference type="NCBI Taxonomy" id="29856"/>
    <lineage>
        <taxon>Eukaryota</taxon>
        <taxon>Fungi</taxon>
        <taxon>Dikarya</taxon>
        <taxon>Ascomycota</taxon>
        <taxon>Pezizomycotina</taxon>
        <taxon>Sordariomycetes</taxon>
        <taxon>Hypocreomycetidae</taxon>
        <taxon>Hypocreales</taxon>
        <taxon>Bionectriaceae</taxon>
        <taxon>Clonostachys</taxon>
    </lineage>
</organism>
<feature type="domain" description="Heterokaryon incompatibility" evidence="1">
    <location>
        <begin position="45"/>
        <end position="210"/>
    </location>
</feature>
<proteinExistence type="predicted"/>
<evidence type="ECO:0000259" key="1">
    <source>
        <dbReference type="Pfam" id="PF06985"/>
    </source>
</evidence>
<keyword evidence="3" id="KW-1185">Reference proteome</keyword>
<accession>A0ABY6U9K2</accession>